<dbReference type="GO" id="GO:0016787">
    <property type="term" value="F:hydrolase activity"/>
    <property type="evidence" value="ECO:0007669"/>
    <property type="project" value="UniProtKB-KW"/>
</dbReference>
<dbReference type="InterPro" id="IPR036412">
    <property type="entry name" value="HAD-like_sf"/>
</dbReference>
<name>A0A2M9XZ02_9LEPT</name>
<dbReference type="OrthoDB" id="9792518at2"/>
<comment type="caution">
    <text evidence="1">The sequence shown here is derived from an EMBL/GenBank/DDBJ whole genome shotgun (WGS) entry which is preliminary data.</text>
</comment>
<protein>
    <submittedName>
        <fullName evidence="1">HAD family hydrolase</fullName>
    </submittedName>
</protein>
<dbReference type="InterPro" id="IPR041492">
    <property type="entry name" value="HAD_2"/>
</dbReference>
<evidence type="ECO:0000313" key="2">
    <source>
        <dbReference type="Proteomes" id="UP000297891"/>
    </source>
</evidence>
<accession>A0A2M9XZ02</accession>
<organism evidence="1 2">
    <name type="scientific">Leptospira brenneri</name>
    <dbReference type="NCBI Taxonomy" id="2023182"/>
    <lineage>
        <taxon>Bacteria</taxon>
        <taxon>Pseudomonadati</taxon>
        <taxon>Spirochaetota</taxon>
        <taxon>Spirochaetia</taxon>
        <taxon>Leptospirales</taxon>
        <taxon>Leptospiraceae</taxon>
        <taxon>Leptospira</taxon>
    </lineage>
</organism>
<dbReference type="EMBL" id="RQFP01000001">
    <property type="protein sequence ID" value="TGK95551.1"/>
    <property type="molecule type" value="Genomic_DNA"/>
</dbReference>
<keyword evidence="2" id="KW-1185">Reference proteome</keyword>
<keyword evidence="1" id="KW-0378">Hydrolase</keyword>
<dbReference type="AlphaFoldDB" id="A0A2M9XZ02"/>
<dbReference type="SFLD" id="SFLDG01129">
    <property type="entry name" value="C1.5:_HAD__Beta-PGM__Phosphata"/>
    <property type="match status" value="1"/>
</dbReference>
<sequence>MSYLKQKKNWIFDMDGTLTVANHDFEAIKRELNLPLETDILTSLSKLTKEEADKKHIHLNQIELKIAKSSVPSPGSFELLRNIKTQTNQMGILTRNSFSNSIETLKAAGLIDYFDPNFIFCRERAIPKPNPEGIFRLMDLWKASPKETVMIGDYVYDLDAGRAAGVETIYIDPDGKFPFKDSATHCVRQLDEILNL</sequence>
<dbReference type="InterPro" id="IPR023214">
    <property type="entry name" value="HAD_sf"/>
</dbReference>
<reference evidence="1" key="1">
    <citation type="journal article" date="2019" name="PLoS Negl. Trop. Dis.">
        <title>Revisiting the worldwide diversity of Leptospira species in the environment.</title>
        <authorList>
            <person name="Vincent A.T."/>
            <person name="Schiettekatte O."/>
            <person name="Bourhy P."/>
            <person name="Veyrier F.J."/>
            <person name="Picardeau M."/>
        </authorList>
    </citation>
    <scope>NUCLEOTIDE SEQUENCE [LARGE SCALE GENOMIC DNA]</scope>
    <source>
        <strain evidence="1">201800277</strain>
    </source>
</reference>
<dbReference type="InterPro" id="IPR006439">
    <property type="entry name" value="HAD-SF_hydro_IA"/>
</dbReference>
<dbReference type="NCBIfam" id="TIGR01549">
    <property type="entry name" value="HAD-SF-IA-v1"/>
    <property type="match status" value="1"/>
</dbReference>
<gene>
    <name evidence="1" type="ORF">EHQ30_02620</name>
</gene>
<dbReference type="SFLD" id="SFLDS00003">
    <property type="entry name" value="Haloacid_Dehalogenase"/>
    <property type="match status" value="1"/>
</dbReference>
<dbReference type="PANTHER" id="PTHR43885:SF1">
    <property type="entry name" value="SUPERFAMILY HYDROLASE, PUTATIVE (AFU_ORTHOLOGUE AFUA_4G13290)-RELATED"/>
    <property type="match status" value="1"/>
</dbReference>
<dbReference type="Gene3D" id="1.10.260.80">
    <property type="match status" value="1"/>
</dbReference>
<dbReference type="Pfam" id="PF13419">
    <property type="entry name" value="HAD_2"/>
    <property type="match status" value="1"/>
</dbReference>
<dbReference type="Proteomes" id="UP000297891">
    <property type="component" value="Unassembled WGS sequence"/>
</dbReference>
<evidence type="ECO:0000313" key="1">
    <source>
        <dbReference type="EMBL" id="TGK95551.1"/>
    </source>
</evidence>
<dbReference type="SUPFAM" id="SSF56784">
    <property type="entry name" value="HAD-like"/>
    <property type="match status" value="1"/>
</dbReference>
<dbReference type="NCBIfam" id="TIGR01509">
    <property type="entry name" value="HAD-SF-IA-v3"/>
    <property type="match status" value="1"/>
</dbReference>
<dbReference type="PANTHER" id="PTHR43885">
    <property type="entry name" value="HALOACID DEHALOGENASE-LIKE HYDROLASE"/>
    <property type="match status" value="1"/>
</dbReference>
<dbReference type="RefSeq" id="WP_100791762.1">
    <property type="nucleotide sequence ID" value="NZ_NPDQ01000007.1"/>
</dbReference>
<dbReference type="Gene3D" id="3.40.50.1000">
    <property type="entry name" value="HAD superfamily/HAD-like"/>
    <property type="match status" value="1"/>
</dbReference>
<proteinExistence type="predicted"/>